<proteinExistence type="inferred from homology"/>
<evidence type="ECO:0000313" key="4">
    <source>
        <dbReference type="Proteomes" id="UP000235598"/>
    </source>
</evidence>
<sequence length="488" mass="51106">MSDLHYMGVKEVLQAYQQGLSPVELVTRLLERIKLVNPHINCVVDTLPDLALEEAHRAEAVLRGQQTGTSGAGQGEAGDTSAVFADKPLLGVPFLIKEQHDLAGHSATRGSQTLAGAVAEADHPIVARLRAAGAIPLGRTTTPEFSCATFSHTREWGISRNPFNLDKTPGGSSGGSGGAVAAGFAPFATASDIAGSTRIPAAFCGLPGFKSPFGSTPGTHPSNNDWYRGDHVLARSVADTAYVFNVITGVDPYDNATVPVGDYPHQFGEAGQLLAGKRVAVSADLGAYALDSAVAAGVDRVAQALAGAGAVVETVDVGLDLETITRASMSHFGHIFGAKLFQSVNGDLSGFESYTRLMVESTTQAARETSLVDSLTLESQIQDTLTRAMEGYDVLVTGTSAIEDLDAGCDYLGEVEREAGNLDFYWEGHMTVPFNIANRRPVMAMPSGVGSAGVPTSVQIVGHPYDCAPVFEVAAGLEQLVPVPRPEL</sequence>
<dbReference type="Proteomes" id="UP000235598">
    <property type="component" value="Unassembled WGS sequence"/>
</dbReference>
<evidence type="ECO:0000313" key="3">
    <source>
        <dbReference type="EMBL" id="PMD04667.1"/>
    </source>
</evidence>
<evidence type="ECO:0000256" key="1">
    <source>
        <dbReference type="ARBA" id="ARBA00009199"/>
    </source>
</evidence>
<dbReference type="EMBL" id="PNHK01000004">
    <property type="protein sequence ID" value="PMD04667.1"/>
    <property type="molecule type" value="Genomic_DNA"/>
</dbReference>
<dbReference type="Gene3D" id="3.90.1300.10">
    <property type="entry name" value="Amidase signature (AS) domain"/>
    <property type="match status" value="1"/>
</dbReference>
<organism evidence="3 4">
    <name type="scientific">Brevibacterium paucivorans</name>
    <dbReference type="NCBI Taxonomy" id="170994"/>
    <lineage>
        <taxon>Bacteria</taxon>
        <taxon>Bacillati</taxon>
        <taxon>Actinomycetota</taxon>
        <taxon>Actinomycetes</taxon>
        <taxon>Micrococcales</taxon>
        <taxon>Brevibacteriaceae</taxon>
        <taxon>Brevibacterium</taxon>
    </lineage>
</organism>
<reference evidence="3 4" key="1">
    <citation type="submission" date="2017-09" db="EMBL/GenBank/DDBJ databases">
        <title>Bacterial strain isolated from the female urinary microbiota.</title>
        <authorList>
            <person name="Thomas-White K."/>
            <person name="Kumar N."/>
            <person name="Forster S."/>
            <person name="Putonti C."/>
            <person name="Lawley T."/>
            <person name="Wolfe A.J."/>
        </authorList>
    </citation>
    <scope>NUCLEOTIDE SEQUENCE [LARGE SCALE GENOMIC DNA]</scope>
    <source>
        <strain evidence="3 4">UMB1301</strain>
    </source>
</reference>
<dbReference type="InterPro" id="IPR023631">
    <property type="entry name" value="Amidase_dom"/>
</dbReference>
<comment type="caution">
    <text evidence="3">The sequence shown here is derived from an EMBL/GenBank/DDBJ whole genome shotgun (WGS) entry which is preliminary data.</text>
</comment>
<dbReference type="PANTHER" id="PTHR11895">
    <property type="entry name" value="TRANSAMIDASE"/>
    <property type="match status" value="1"/>
</dbReference>
<feature type="domain" description="Amidase" evidence="2">
    <location>
        <begin position="24"/>
        <end position="466"/>
    </location>
</feature>
<dbReference type="AlphaFoldDB" id="A0A2N6VKQ3"/>
<protein>
    <submittedName>
        <fullName evidence="3">Amidase</fullName>
    </submittedName>
</protein>
<name>A0A2N6VKQ3_9MICO</name>
<dbReference type="GO" id="GO:0003824">
    <property type="term" value="F:catalytic activity"/>
    <property type="evidence" value="ECO:0007669"/>
    <property type="project" value="InterPro"/>
</dbReference>
<dbReference type="InterPro" id="IPR036928">
    <property type="entry name" value="AS_sf"/>
</dbReference>
<dbReference type="InterPro" id="IPR000120">
    <property type="entry name" value="Amidase"/>
</dbReference>
<dbReference type="SUPFAM" id="SSF75304">
    <property type="entry name" value="Amidase signature (AS) enzymes"/>
    <property type="match status" value="1"/>
</dbReference>
<dbReference type="PANTHER" id="PTHR11895:SF7">
    <property type="entry name" value="GLUTAMYL-TRNA(GLN) AMIDOTRANSFERASE SUBUNIT A, MITOCHONDRIAL"/>
    <property type="match status" value="1"/>
</dbReference>
<dbReference type="Pfam" id="PF01425">
    <property type="entry name" value="Amidase"/>
    <property type="match status" value="1"/>
</dbReference>
<dbReference type="RefSeq" id="WP_102239313.1">
    <property type="nucleotide sequence ID" value="NZ_PNHK01000004.1"/>
</dbReference>
<gene>
    <name evidence="3" type="ORF">CJ199_09855</name>
</gene>
<comment type="similarity">
    <text evidence="1">Belongs to the amidase family.</text>
</comment>
<dbReference type="OrthoDB" id="182039at2"/>
<evidence type="ECO:0000259" key="2">
    <source>
        <dbReference type="Pfam" id="PF01425"/>
    </source>
</evidence>
<accession>A0A2N6VKQ3</accession>